<dbReference type="GO" id="GO:0003677">
    <property type="term" value="F:DNA binding"/>
    <property type="evidence" value="ECO:0007669"/>
    <property type="project" value="InterPro"/>
</dbReference>
<feature type="compositionally biased region" description="Basic and acidic residues" evidence="6">
    <location>
        <begin position="1160"/>
        <end position="1218"/>
    </location>
</feature>
<evidence type="ECO:0000256" key="1">
    <source>
        <dbReference type="ARBA" id="ARBA00004123"/>
    </source>
</evidence>
<proteinExistence type="inferred from homology"/>
<feature type="region of interest" description="Disordered" evidence="6">
    <location>
        <begin position="224"/>
        <end position="307"/>
    </location>
</feature>
<dbReference type="OrthoDB" id="5988750at2759"/>
<feature type="region of interest" description="Disordered" evidence="6">
    <location>
        <begin position="1467"/>
        <end position="1512"/>
    </location>
</feature>
<feature type="compositionally biased region" description="Acidic residues" evidence="6">
    <location>
        <begin position="89"/>
        <end position="98"/>
    </location>
</feature>
<feature type="compositionally biased region" description="Polar residues" evidence="6">
    <location>
        <begin position="550"/>
        <end position="567"/>
    </location>
</feature>
<keyword evidence="5" id="KW-0520">NAD</keyword>
<feature type="domain" description="WWE" evidence="7">
    <location>
        <begin position="1712"/>
        <end position="1795"/>
    </location>
</feature>
<name>A0A8B6GE53_MYTGA</name>
<dbReference type="InterPro" id="IPR011010">
    <property type="entry name" value="DNA_brk_join_enz"/>
</dbReference>
<dbReference type="SUPFAM" id="SSF117839">
    <property type="entry name" value="WWE domain"/>
    <property type="match status" value="1"/>
</dbReference>
<feature type="compositionally biased region" description="Polar residues" evidence="6">
    <location>
        <begin position="1467"/>
        <end position="1477"/>
    </location>
</feature>
<dbReference type="Gene3D" id="1.10.443.10">
    <property type="entry name" value="Intergrase catalytic core"/>
    <property type="match status" value="1"/>
</dbReference>
<feature type="compositionally biased region" description="Basic residues" evidence="6">
    <location>
        <begin position="907"/>
        <end position="918"/>
    </location>
</feature>
<feature type="region of interest" description="Disordered" evidence="6">
    <location>
        <begin position="1102"/>
        <end position="1218"/>
    </location>
</feature>
<organism evidence="9 10">
    <name type="scientific">Mytilus galloprovincialis</name>
    <name type="common">Mediterranean mussel</name>
    <dbReference type="NCBI Taxonomy" id="29158"/>
    <lineage>
        <taxon>Eukaryota</taxon>
        <taxon>Metazoa</taxon>
        <taxon>Spiralia</taxon>
        <taxon>Lophotrochozoa</taxon>
        <taxon>Mollusca</taxon>
        <taxon>Bivalvia</taxon>
        <taxon>Autobranchia</taxon>
        <taxon>Pteriomorphia</taxon>
        <taxon>Mytilida</taxon>
        <taxon>Mytiloidea</taxon>
        <taxon>Mytilidae</taxon>
        <taxon>Mytilinae</taxon>
        <taxon>Mytilus</taxon>
    </lineage>
</organism>
<comment type="subcellular location">
    <subcellularLocation>
        <location evidence="1">Nucleus</location>
    </subcellularLocation>
</comment>
<dbReference type="GO" id="GO:1990404">
    <property type="term" value="F:NAD+-protein mono-ADP-ribosyltransferase activity"/>
    <property type="evidence" value="ECO:0007669"/>
    <property type="project" value="TreeGrafter"/>
</dbReference>
<dbReference type="GO" id="GO:0005634">
    <property type="term" value="C:nucleus"/>
    <property type="evidence" value="ECO:0007669"/>
    <property type="project" value="UniProtKB-SubCell"/>
</dbReference>
<dbReference type="Gene3D" id="3.90.228.10">
    <property type="match status" value="1"/>
</dbReference>
<evidence type="ECO:0000256" key="2">
    <source>
        <dbReference type="ARBA" id="ARBA00023172"/>
    </source>
</evidence>
<dbReference type="GO" id="GO:0003950">
    <property type="term" value="F:NAD+ poly-ADP-ribosyltransferase activity"/>
    <property type="evidence" value="ECO:0007669"/>
    <property type="project" value="UniProtKB-UniRule"/>
</dbReference>
<dbReference type="PROSITE" id="PS50918">
    <property type="entry name" value="WWE"/>
    <property type="match status" value="1"/>
</dbReference>
<dbReference type="InterPro" id="IPR037197">
    <property type="entry name" value="WWE_dom_sf"/>
</dbReference>
<dbReference type="CDD" id="cd01439">
    <property type="entry name" value="TCCD_inducible_PARP_like"/>
    <property type="match status" value="1"/>
</dbReference>
<feature type="domain" description="PARP catalytic" evidence="8">
    <location>
        <begin position="1825"/>
        <end position="2033"/>
    </location>
</feature>
<gene>
    <name evidence="9" type="ORF">MGAL_10B094221</name>
</gene>
<feature type="compositionally biased region" description="Acidic residues" evidence="6">
    <location>
        <begin position="990"/>
        <end position="1014"/>
    </location>
</feature>
<feature type="compositionally biased region" description="Low complexity" evidence="6">
    <location>
        <begin position="70"/>
        <end position="88"/>
    </location>
</feature>
<feature type="region of interest" description="Disordered" evidence="6">
    <location>
        <begin position="550"/>
        <end position="570"/>
    </location>
</feature>
<keyword evidence="3" id="KW-0539">Nucleus</keyword>
<keyword evidence="10" id="KW-1185">Reference proteome</keyword>
<dbReference type="SUPFAM" id="SSF56349">
    <property type="entry name" value="DNA breaking-rejoining enzymes"/>
    <property type="match status" value="1"/>
</dbReference>
<accession>A0A8B6GE53</accession>
<feature type="region of interest" description="Disordered" evidence="6">
    <location>
        <begin position="48"/>
        <end position="111"/>
    </location>
</feature>
<dbReference type="Proteomes" id="UP000596742">
    <property type="component" value="Unassembled WGS sequence"/>
</dbReference>
<dbReference type="InterPro" id="IPR004170">
    <property type="entry name" value="WWE_dom"/>
</dbReference>
<dbReference type="GO" id="GO:0015074">
    <property type="term" value="P:DNA integration"/>
    <property type="evidence" value="ECO:0007669"/>
    <property type="project" value="InterPro"/>
</dbReference>
<evidence type="ECO:0000256" key="6">
    <source>
        <dbReference type="SAM" id="MobiDB-lite"/>
    </source>
</evidence>
<evidence type="ECO:0000259" key="7">
    <source>
        <dbReference type="PROSITE" id="PS50918"/>
    </source>
</evidence>
<comment type="caution">
    <text evidence="9">The sequence shown here is derived from an EMBL/GenBank/DDBJ whole genome shotgun (WGS) entry which is preliminary data.</text>
</comment>
<dbReference type="SUPFAM" id="SSF56399">
    <property type="entry name" value="ADP-ribosylation"/>
    <property type="match status" value="1"/>
</dbReference>
<protein>
    <recommendedName>
        <fullName evidence="5">Poly [ADP-ribose] polymerase</fullName>
        <shortName evidence="5">PARP</shortName>
        <ecNumber evidence="5">2.4.2.-</ecNumber>
    </recommendedName>
</protein>
<evidence type="ECO:0000256" key="3">
    <source>
        <dbReference type="ARBA" id="ARBA00023242"/>
    </source>
</evidence>
<dbReference type="InterPro" id="IPR012317">
    <property type="entry name" value="Poly(ADP-ribose)pol_cat_dom"/>
</dbReference>
<feature type="region of interest" description="Disordered" evidence="6">
    <location>
        <begin position="953"/>
        <end position="1030"/>
    </location>
</feature>
<dbReference type="PROSITE" id="PS51059">
    <property type="entry name" value="PARP_CATALYTIC"/>
    <property type="match status" value="1"/>
</dbReference>
<dbReference type="Gene3D" id="3.30.720.50">
    <property type="match status" value="1"/>
</dbReference>
<reference evidence="9" key="1">
    <citation type="submission" date="2018-11" db="EMBL/GenBank/DDBJ databases">
        <authorList>
            <person name="Alioto T."/>
            <person name="Alioto T."/>
        </authorList>
    </citation>
    <scope>NUCLEOTIDE SEQUENCE</scope>
</reference>
<sequence>MANAQLNDIPLGMATPSRESGALDSEDHRVIDENVSFTAVAVETDKVVESLGSSHKARRNISSRQDDEMSSSSENTSSSESSSSNSESESSEDNEAFDPEPSLSKDKKEKVPSHVTKYIEKYALKGISKKTRQDMSLNWPIPSSKGLKALETDRFFKKNYFQGRKWNARLERSKINTQLRILDVMGPLSRLWSEAHRIKKDNQGMDPSDVIQLTQRAIVLAAGAHKQPAVCGRQTSSPSTSFREETLAGKPVTEQTGEQLWSAPESAPEPDPEPNPDSTSEQPSVQETCKPIERKNRPQTRKSALFDSSAKQFRAAFTLRSPNPVKRGSSERVALVGNQAGVLERESVTKTRTPFNHSVGCKSVGMGSNMSTDKYRWALDRRGKIPPYKSTRTKSSNVRSTILCQKSTKQAYSYTNGQHNSNCICKQNGGNGVKKTKFPNKSVLGLVSSKAINNHCGLYPRKKQCYSRLGKQALCGFQQLAVKSDTFQKSHETHRSLQCRSVCRQVKYSPESIFQLEARSPSESGRCPSPILERDKGLCFSPVLSNKYVSGESSGGKQSDNSDNSSLAIPGLVPSVTSNVSRLSSVTSHESQHCIVSHERATPTDSEQNIKTSRVDGLRRSFNSIGISEETKELLLGSWKSGTRSSYDSAWNKSTKKPFKGLSSQTVGNWIKWVMKEAGIDISLFQAHSCRMVSTSKAAMSGISMDDIMSMADWSNTRTFNKFYFRTNEKAGFADKVLEMPCHMITYTFVNKSTQLKGMSNRRSSKGGSTGQRKNKNLNQPPGIQTDINQFAGFNQQSQMPLLPPLPPQYGQAMFPAPNIYSNQQANQPTQYMYVPVPMHPHQQPPQPMPQQYIPPLMSQPMYQQMNQESILQSGNLNWSGQQNISQTEHKTRDIRKSYLPPGQGKSAKKKNTKQNKKDKKDKNKSDQGEDHQGSDQIKQAKDDRFIKLKSLLADEPADHFQSETGAQDNTMEEDNGRKGNPGGRRCSEENEQEYDVEDSGSSEDIETDSDGYDFESKSDLHDNQSNSYFRGSQRNITDIISPGFNKKFTKSLESVNNINCRGLKQSIGKKYDDDRCGQRRDDITNTDQSCNIVDRHYGKQYDYQRGRGNGPKMGKEDWHRRNGSRSENMNELNTEEEVILDQQRGGSIDRGRVRAMVKRGGDRLLEDDQTEKSDEHENYQTDKSNRVERKDKSQGRQKERYVKVQSEKDDTEENESKIPDVDETEVFNFFIKNFRGGSTFEDLLKSCHLFSDNSNICLWFKKHSRRFHIFWDGKAIVYIQPFFKDVKICFHWNNRKHLGQCKNKSCYMFHICRRFMGGKCNESSCPLSHSFRSSHNRRLKDKLGISHFSEADIRIILNCNSPSLCADYIYNNGCKIKNSDKRCPYLHLCQNKIFKRCEDPCKFKKTHSITQFHNKWVLESYHMDGWPAERILGTIYVPPRQREVTCVYSDGSDLCQVEDGIDDASTYDNSDVNISGESLPCLPSTTSGPAKKSKSKKTIRENGKSNISRRERFESTENIVCGIVSKDDLDLSKTSASKTQYDDEDEDDNIKERERIMIKMWEQEGQGISYSDNDKGVKPKPSSRKPSDPDYQETNPSLLKDETEKSKICLFVSKDKCPSPSCKNHHLPSGLPYLWQLKITDKWESFSLAENEIIEQAYCDIQHYVVIEKTGKRYSYHILFAKMHAVILNVDDQAASGDNQWSNVRRLSTHSFAERKPSVDSYITQWRWYSKDDSDKWTMFDKDVFLFTLEKKYQTKQKTYLYTKENENFMYRIDFLKMTHVNLETDYVKQIIRRPLFVSKDDVLQNHFPKSIPFPVAMSTVKPAHFYNWDCAHDFELVELETTGKENREVLTSLTDTMDPDRFEFKFIYRIQNRKLWSEYDIKKNHMLADADQDGNGKTIDERNLFHGTDSLNTCRGICTNNFDFRTSGRNATVYGEGSYFAVRARTSHSYTQTDLPTDIRFMFRAKILVGQFTVGNPSLRRPPEIPGQVHKLYDSCVDDVQDPKIFVVFDRNQCYPDYLIMYKDRETCGKK</sequence>
<feature type="compositionally biased region" description="Basic and acidic residues" evidence="6">
    <location>
        <begin position="919"/>
        <end position="941"/>
    </location>
</feature>
<evidence type="ECO:0000313" key="9">
    <source>
        <dbReference type="EMBL" id="VDI62720.1"/>
    </source>
</evidence>
<evidence type="ECO:0000256" key="5">
    <source>
        <dbReference type="RuleBase" id="RU362114"/>
    </source>
</evidence>
<feature type="region of interest" description="Disordered" evidence="6">
    <location>
        <begin position="1563"/>
        <end position="1599"/>
    </location>
</feature>
<dbReference type="EC" id="2.4.2.-" evidence="5"/>
<dbReference type="EMBL" id="UYJE01008286">
    <property type="protein sequence ID" value="VDI62720.1"/>
    <property type="molecule type" value="Genomic_DNA"/>
</dbReference>
<dbReference type="InterPro" id="IPR051712">
    <property type="entry name" value="ARTD-AVP"/>
</dbReference>
<dbReference type="Pfam" id="PF00644">
    <property type="entry name" value="PARP"/>
    <property type="match status" value="1"/>
</dbReference>
<feature type="compositionally biased region" description="Basic and acidic residues" evidence="6">
    <location>
        <begin position="888"/>
        <end position="897"/>
    </location>
</feature>
<feature type="region of interest" description="Disordered" evidence="6">
    <location>
        <begin position="882"/>
        <end position="941"/>
    </location>
</feature>
<dbReference type="Pfam" id="PF02825">
    <property type="entry name" value="WWE"/>
    <property type="match status" value="1"/>
</dbReference>
<dbReference type="PANTHER" id="PTHR45740:SF2">
    <property type="entry name" value="POLY [ADP-RIBOSE] POLYMERASE"/>
    <property type="match status" value="1"/>
</dbReference>
<feature type="region of interest" description="Disordered" evidence="6">
    <location>
        <begin position="1"/>
        <end position="27"/>
    </location>
</feature>
<dbReference type="GO" id="GO:0006310">
    <property type="term" value="P:DNA recombination"/>
    <property type="evidence" value="ECO:0007669"/>
    <property type="project" value="UniProtKB-KW"/>
</dbReference>
<keyword evidence="5 9" id="KW-0328">Glycosyltransferase</keyword>
<dbReference type="InterPro" id="IPR013762">
    <property type="entry name" value="Integrase-like_cat_sf"/>
</dbReference>
<feature type="compositionally biased region" description="Basic and acidic residues" evidence="6">
    <location>
        <begin position="1499"/>
        <end position="1512"/>
    </location>
</feature>
<evidence type="ECO:0000256" key="4">
    <source>
        <dbReference type="ARBA" id="ARBA00024347"/>
    </source>
</evidence>
<feature type="region of interest" description="Disordered" evidence="6">
    <location>
        <begin position="756"/>
        <end position="784"/>
    </location>
</feature>
<comment type="similarity">
    <text evidence="4">Belongs to the ARTD/PARP family.</text>
</comment>
<dbReference type="PANTHER" id="PTHR45740">
    <property type="entry name" value="POLY [ADP-RIBOSE] POLYMERASE"/>
    <property type="match status" value="1"/>
</dbReference>
<evidence type="ECO:0000313" key="10">
    <source>
        <dbReference type="Proteomes" id="UP000596742"/>
    </source>
</evidence>
<evidence type="ECO:0000259" key="8">
    <source>
        <dbReference type="PROSITE" id="PS51059"/>
    </source>
</evidence>
<keyword evidence="5 9" id="KW-0808">Transferase</keyword>
<keyword evidence="2" id="KW-0233">DNA recombination</keyword>